<feature type="coiled-coil region" evidence="1">
    <location>
        <begin position="614"/>
        <end position="662"/>
    </location>
</feature>
<feature type="region of interest" description="Disordered" evidence="2">
    <location>
        <begin position="496"/>
        <end position="521"/>
    </location>
</feature>
<dbReference type="AlphaFoldDB" id="A0A8X7R6N1"/>
<protein>
    <submittedName>
        <fullName evidence="3">Uncharacterized protein</fullName>
    </submittedName>
</protein>
<sequence length="742" mass="80598">MTDSSSEAGEGSDFNLMAPLPLSWVYAAPPLVGHAELAYWRSRYLLPSPIVLRVPTPEERPSSYIPGEIAVYEAFFDSGLRGTIPALIAGFCNLFEISPSQLNPPAWRILIAIQNLGDLEYLFLLISCPLVVGALSSGTIGIMSNRSSSSVPTTADRARSKRRIESPVSRLDSSSEAGEGSDCDLMVPLPLSCVYAAPPLVGLASSVSEDELADWRVGTIGIMSNRSSSSVPTTADRARSKRRIESPVSRLDSSSEAGEGSDCDLMVPLPLSCVYAAPPLVGLASSVSEDELADWRSRYLLPSSIVLQVPTPEERASSYIPGEIAVYEAFFDLGLRGTIPALIAGLCNLFEISPSQLNPSAWRILIAIQNLGDLEYLSLGINEVMFAYHLAPLNKEEGRFHLRPHSGFPIVEELPKNDRKGPPELFLLLRKERKLFFGRDTFLRIDVRDMSGGATNDPFAAYQEAAKVMSAKKGSSSRSTSGDEVMITGSCLSPVVKLEPSPSLPGKRPKSGGVTIRSSQQSTDIARSAGSLATALSNLNLNVFPQDGTVLPIGYSSELIQVLQGGLLQTVSQLHHLGGRLSDEGLLVLRAEVEVLKCQVSRDKEKLVAREFEIRDFKEKIKDLEKVAEASSADALGVNQKNQELEEDIEALKAAAGTFKFEMVMAVNGARVVARWELMREWLRKQSAQWDLVTTLEQYKAVVREEARSKGAPLPTFEDEPGIPPSSYMDVDSSVKPRGSPT</sequence>
<keyword evidence="4" id="KW-1185">Reference proteome</keyword>
<gene>
    <name evidence="3" type="ORF">Bca52824_054026</name>
</gene>
<organism evidence="3 4">
    <name type="scientific">Brassica carinata</name>
    <name type="common">Ethiopian mustard</name>
    <name type="synonym">Abyssinian cabbage</name>
    <dbReference type="NCBI Taxonomy" id="52824"/>
    <lineage>
        <taxon>Eukaryota</taxon>
        <taxon>Viridiplantae</taxon>
        <taxon>Streptophyta</taxon>
        <taxon>Embryophyta</taxon>
        <taxon>Tracheophyta</taxon>
        <taxon>Spermatophyta</taxon>
        <taxon>Magnoliopsida</taxon>
        <taxon>eudicotyledons</taxon>
        <taxon>Gunneridae</taxon>
        <taxon>Pentapetalae</taxon>
        <taxon>rosids</taxon>
        <taxon>malvids</taxon>
        <taxon>Brassicales</taxon>
        <taxon>Brassicaceae</taxon>
        <taxon>Brassiceae</taxon>
        <taxon>Brassica</taxon>
    </lineage>
</organism>
<evidence type="ECO:0000256" key="1">
    <source>
        <dbReference type="SAM" id="Coils"/>
    </source>
</evidence>
<evidence type="ECO:0000313" key="4">
    <source>
        <dbReference type="Proteomes" id="UP000886595"/>
    </source>
</evidence>
<dbReference type="Proteomes" id="UP000886595">
    <property type="component" value="Unassembled WGS sequence"/>
</dbReference>
<comment type="caution">
    <text evidence="3">The sequence shown here is derived from an EMBL/GenBank/DDBJ whole genome shotgun (WGS) entry which is preliminary data.</text>
</comment>
<dbReference type="PANTHER" id="PTHR31099">
    <property type="entry name" value="OS06G0165300 PROTEIN"/>
    <property type="match status" value="1"/>
</dbReference>
<evidence type="ECO:0000256" key="2">
    <source>
        <dbReference type="SAM" id="MobiDB-lite"/>
    </source>
</evidence>
<dbReference type="OrthoDB" id="1114289at2759"/>
<proteinExistence type="predicted"/>
<accession>A0A8X7R6N1</accession>
<feature type="region of interest" description="Disordered" evidence="2">
    <location>
        <begin position="145"/>
        <end position="180"/>
    </location>
</feature>
<keyword evidence="1" id="KW-0175">Coiled coil</keyword>
<feature type="region of interest" description="Disordered" evidence="2">
    <location>
        <begin position="706"/>
        <end position="742"/>
    </location>
</feature>
<name>A0A8X7R6N1_BRACI</name>
<feature type="region of interest" description="Disordered" evidence="2">
    <location>
        <begin position="226"/>
        <end position="260"/>
    </location>
</feature>
<dbReference type="EMBL" id="JAAMPC010000011">
    <property type="protein sequence ID" value="KAG2282806.1"/>
    <property type="molecule type" value="Genomic_DNA"/>
</dbReference>
<dbReference type="PANTHER" id="PTHR31099:SF49">
    <property type="entry name" value="MYOSIN HEAVY CHAIN-LIKE PROTEIN"/>
    <property type="match status" value="1"/>
</dbReference>
<reference evidence="3 4" key="1">
    <citation type="submission" date="2020-02" db="EMBL/GenBank/DDBJ databases">
        <authorList>
            <person name="Ma Q."/>
            <person name="Huang Y."/>
            <person name="Song X."/>
            <person name="Pei D."/>
        </authorList>
    </citation>
    <scope>NUCLEOTIDE SEQUENCE [LARGE SCALE GENOMIC DNA]</scope>
    <source>
        <strain evidence="3">Sxm20200214</strain>
        <tissue evidence="3">Leaf</tissue>
    </source>
</reference>
<evidence type="ECO:0000313" key="3">
    <source>
        <dbReference type="EMBL" id="KAG2282806.1"/>
    </source>
</evidence>